<dbReference type="Proteomes" id="UP001378960">
    <property type="component" value="Unassembled WGS sequence"/>
</dbReference>
<keyword evidence="1" id="KW-0175">Coiled coil</keyword>
<keyword evidence="5" id="KW-1185">Reference proteome</keyword>
<evidence type="ECO:0000256" key="2">
    <source>
        <dbReference type="SAM" id="MobiDB-lite"/>
    </source>
</evidence>
<reference evidence="4 5" key="1">
    <citation type="journal article" date="2023" name="Elife">
        <title>Identification of key yeast species and microbe-microbe interactions impacting larval growth of Drosophila in the wild.</title>
        <authorList>
            <person name="Mure A."/>
            <person name="Sugiura Y."/>
            <person name="Maeda R."/>
            <person name="Honda K."/>
            <person name="Sakurai N."/>
            <person name="Takahashi Y."/>
            <person name="Watada M."/>
            <person name="Katoh T."/>
            <person name="Gotoh A."/>
            <person name="Gotoh Y."/>
            <person name="Taniguchi I."/>
            <person name="Nakamura K."/>
            <person name="Hayashi T."/>
            <person name="Katayama T."/>
            <person name="Uemura T."/>
            <person name="Hattori Y."/>
        </authorList>
    </citation>
    <scope>NUCLEOTIDE SEQUENCE [LARGE SCALE GENOMIC DNA]</scope>
    <source>
        <strain evidence="4 5">PK-24</strain>
    </source>
</reference>
<comment type="caution">
    <text evidence="4">The sequence shown here is derived from an EMBL/GenBank/DDBJ whole genome shotgun (WGS) entry which is preliminary data.</text>
</comment>
<proteinExistence type="predicted"/>
<dbReference type="InterPro" id="IPR057454">
    <property type="entry name" value="Bud3_C"/>
</dbReference>
<feature type="coiled-coil region" evidence="1">
    <location>
        <begin position="823"/>
        <end position="854"/>
    </location>
</feature>
<evidence type="ECO:0000256" key="1">
    <source>
        <dbReference type="SAM" id="Coils"/>
    </source>
</evidence>
<evidence type="ECO:0000313" key="4">
    <source>
        <dbReference type="EMBL" id="GMM44145.1"/>
    </source>
</evidence>
<organism evidence="4 5">
    <name type="scientific">Pichia kluyveri</name>
    <name type="common">Yeast</name>
    <dbReference type="NCBI Taxonomy" id="36015"/>
    <lineage>
        <taxon>Eukaryota</taxon>
        <taxon>Fungi</taxon>
        <taxon>Dikarya</taxon>
        <taxon>Ascomycota</taxon>
        <taxon>Saccharomycotina</taxon>
        <taxon>Pichiomycetes</taxon>
        <taxon>Pichiales</taxon>
        <taxon>Pichiaceae</taxon>
        <taxon>Pichia</taxon>
    </lineage>
</organism>
<dbReference type="SMART" id="SM00325">
    <property type="entry name" value="RhoGEF"/>
    <property type="match status" value="1"/>
</dbReference>
<dbReference type="Pfam" id="PF12015">
    <property type="entry name" value="Bud3_N"/>
    <property type="match status" value="1"/>
</dbReference>
<gene>
    <name evidence="4" type="ORF">DAPK24_007200</name>
</gene>
<feature type="region of interest" description="Disordered" evidence="2">
    <location>
        <begin position="906"/>
        <end position="929"/>
    </location>
</feature>
<evidence type="ECO:0000259" key="3">
    <source>
        <dbReference type="SMART" id="SM00325"/>
    </source>
</evidence>
<dbReference type="EMBL" id="BTGB01000001">
    <property type="protein sequence ID" value="GMM44145.1"/>
    <property type="molecule type" value="Genomic_DNA"/>
</dbReference>
<accession>A0AAV5QYP8</accession>
<sequence>MSDNNLTSDNTNNVKIKSMIPNSKSRNNLFFNTTTSSSSPNKSSTILKSTSQYIIQQSNDDIYNEKYWSLMIPSAAYFHIYNSVLGDVFAMVYNDNLTNSSSNTLSTFIIAKHGCSVYPNIDISSNSLYYSAIENLNNEFKSSKVRKALAISLLKSFADLNEDMINTLYKQANLPINTFDWDETQAGLLASQMNLINTKSPIDVGSYLYDLGYLTQSLSTGSYVVDVIYNEDPNDNSLSEKNNALAFLLGKQLEQLFDPLSEYSPEPTEKAYKPPFDINENLLNNINTNNNNTTNDININIQIDEDSDLVKSICSELLSVQTNYTVQLVQFLQNFVIPLRIQVLENKLPGFTTSRLNQLFPPTIDEVTRINCIFLDMLKLAQPYGSYEILKACGKTIPYFYKAQMRHEAAIKNFHSDYLNFINEIKKINKLNLLTLDQRSIETAIYSSLNLVKIQLIIQRLYKNKIWPKELIENVNLLKDSCDTTISSFANDKLIPYNGRIFTPTGKILTEIAKGWPSELQNGWLTRRVVAVFDAIDVLNPKIQNNSVIIIFSDHVLFLSIDDDEYYYNLWNNKEKNLHQPSISDILMHSLTNETPLTKLPHMNVKSWCKINSLNALYYTSNIDSLFMTKIDSPNSYIRFFNENDPSFTGIYKLEKVSGKYVTEVIARSKILNKSQSFHLFCGSIEDENESVENINNNKEEKISKKVYYTAHEFSTYIEEETKSPFIVLFNETYDKELLNKYNVYAFITLNFISDDVVRLEGLSRCKFGIDEESNNEKFAYDIRIEILSKSLSIILTELFATHMSLYNPMMLDYLLFNNGKVNNNAKNILDVTNEKLDKEKERIIENINNKVKERKIINDIKNDKTNKRKSVELMKSEPMSKPKVKKVESKEKKKGIFSIFKSPKLKSKTKSKSNSKTQSKPIAKPRVINLKDEPERKSSVLYKKVSIKRNKEIDYSALKPAKPKVTKPRLSLTIAEFTNKSEKKIDKNDNTIKKEIKDMNDNTDEADVDVDIDVQKSNASTSIYVNSKFEFPMEPSSETFDNFKEPRYAPLKDSPRTKGYKDSIDLMGKFEDLGNYDDDLFELNEKPQLDKQVDEIKSIDSPTAELSVVNKKIKDEQIKTNRTIWRDITKPIIIEKPPPAKLLPSPIKPSNSNNILGSISRSDSFYIRFRKLRKLQDESLHKRGISYISDLSSLKNSDQKALDSGMLFSIDETIDDNEETNWEVFDDEKEKKKVNESGSVSGSVIINLSSGKSSNRVLSKSSSVYLSSNEIMHNELFDSLEFEDTINPYAISEKEVEVEVEDNVFVDIDPTIDEVLVEEAFANIDTIPMYDDDDIINFSIDDKMGNIDFQFDEIEMNLINELENEDEVNNSIPSLNTDNDNEDEKIEDEKINLSMLSIDLSSFNMDTINESNIKQSDTIIGLNRLLNDKSYAYLKAIFRESPKLLRDYSYNAPIGKSLYYLSNYLNDEEITV</sequence>
<evidence type="ECO:0000313" key="5">
    <source>
        <dbReference type="Proteomes" id="UP001378960"/>
    </source>
</evidence>
<dbReference type="GO" id="GO:0005085">
    <property type="term" value="F:guanyl-nucleotide exchange factor activity"/>
    <property type="evidence" value="ECO:0007669"/>
    <property type="project" value="InterPro"/>
</dbReference>
<dbReference type="Pfam" id="PF25351">
    <property type="entry name" value="PH_BUD3_C"/>
    <property type="match status" value="1"/>
</dbReference>
<name>A0AAV5QYP8_PICKL</name>
<dbReference type="InterPro" id="IPR021895">
    <property type="entry name" value="Bud3_N"/>
</dbReference>
<dbReference type="InterPro" id="IPR000219">
    <property type="entry name" value="DH_dom"/>
</dbReference>
<feature type="domain" description="DH" evidence="3">
    <location>
        <begin position="313"/>
        <end position="491"/>
    </location>
</feature>
<protein>
    <submittedName>
        <fullName evidence="4">Bud3 protein</fullName>
    </submittedName>
</protein>